<dbReference type="EMBL" id="AYSO01000020">
    <property type="protein sequence ID" value="KIE44494.1"/>
    <property type="molecule type" value="Genomic_DNA"/>
</dbReference>
<reference evidence="2 3" key="1">
    <citation type="journal article" date="2015" name="Infect. Genet. Evol.">
        <title>Genomic sequences of six botulinum neurotoxin-producing strains representing three clostridial species illustrate the mobility and diversity of botulinum neurotoxin genes.</title>
        <authorList>
            <person name="Smith T.J."/>
            <person name="Hill K.K."/>
            <person name="Xie G."/>
            <person name="Foley B.T."/>
            <person name="Williamson C.H."/>
            <person name="Foster J.T."/>
            <person name="Johnson S.L."/>
            <person name="Chertkov O."/>
            <person name="Teshima H."/>
            <person name="Gibbons H.S."/>
            <person name="Johnsky L.A."/>
            <person name="Karavis M.A."/>
            <person name="Smith L.A."/>
        </authorList>
    </citation>
    <scope>NUCLEOTIDE SEQUENCE [LARGE SCALE GENOMIC DNA]</scope>
    <source>
        <strain evidence="2 3">CDC 2741</strain>
    </source>
</reference>
<gene>
    <name evidence="2" type="ORF">U732_138</name>
</gene>
<proteinExistence type="predicted"/>
<organism evidence="2 3">
    <name type="scientific">Clostridium argentinense CDC 2741</name>
    <dbReference type="NCBI Taxonomy" id="1418104"/>
    <lineage>
        <taxon>Bacteria</taxon>
        <taxon>Bacillati</taxon>
        <taxon>Bacillota</taxon>
        <taxon>Clostridia</taxon>
        <taxon>Eubacteriales</taxon>
        <taxon>Clostridiaceae</taxon>
        <taxon>Clostridium</taxon>
    </lineage>
</organism>
<name>A0A0C1TUU0_9CLOT</name>
<dbReference type="Proteomes" id="UP000031366">
    <property type="component" value="Unassembled WGS sequence"/>
</dbReference>
<comment type="caution">
    <text evidence="2">The sequence shown here is derived from an EMBL/GenBank/DDBJ whole genome shotgun (WGS) entry which is preliminary data.</text>
</comment>
<feature type="compositionally biased region" description="Basic residues" evidence="1">
    <location>
        <begin position="1"/>
        <end position="11"/>
    </location>
</feature>
<keyword evidence="3" id="KW-1185">Reference proteome</keyword>
<sequence length="42" mass="4906">MSHREPKKAKKTNKEYTKNEKPEMIKSGDMKKQKRGGSIDLE</sequence>
<evidence type="ECO:0000313" key="2">
    <source>
        <dbReference type="EMBL" id="KIE44494.1"/>
    </source>
</evidence>
<evidence type="ECO:0000256" key="1">
    <source>
        <dbReference type="SAM" id="MobiDB-lite"/>
    </source>
</evidence>
<feature type="region of interest" description="Disordered" evidence="1">
    <location>
        <begin position="1"/>
        <end position="42"/>
    </location>
</feature>
<dbReference type="RefSeq" id="WP_257788843.1">
    <property type="nucleotide sequence ID" value="NZ_AYSO01000020.1"/>
</dbReference>
<feature type="compositionally biased region" description="Basic and acidic residues" evidence="1">
    <location>
        <begin position="12"/>
        <end position="31"/>
    </location>
</feature>
<accession>A0A0C1TUU0</accession>
<evidence type="ECO:0000313" key="3">
    <source>
        <dbReference type="Proteomes" id="UP000031366"/>
    </source>
</evidence>
<dbReference type="AlphaFoldDB" id="A0A0C1TUU0"/>
<protein>
    <submittedName>
        <fullName evidence="2">Uncharacterized protein</fullName>
    </submittedName>
</protein>